<proteinExistence type="predicted"/>
<keyword evidence="1" id="KW-1133">Transmembrane helix</keyword>
<protein>
    <recommendedName>
        <fullName evidence="4">DUF4203 domain-containing protein</fullName>
    </recommendedName>
</protein>
<dbReference type="Proteomes" id="UP000296706">
    <property type="component" value="Chromosome"/>
</dbReference>
<keyword evidence="1" id="KW-0472">Membrane</keyword>
<reference evidence="2 3" key="1">
    <citation type="journal article" date="2019" name="Nat. Commun.">
        <title>A new type of DNA phosphorothioation-based antiviral system in archaea.</title>
        <authorList>
            <person name="Xiong L."/>
            <person name="Liu S."/>
            <person name="Chen S."/>
            <person name="Xiao Y."/>
            <person name="Zhu B."/>
            <person name="Gao Y."/>
            <person name="Zhang Y."/>
            <person name="Chen B."/>
            <person name="Luo J."/>
            <person name="Deng Z."/>
            <person name="Chen X."/>
            <person name="Wang L."/>
            <person name="Chen S."/>
        </authorList>
    </citation>
    <scope>NUCLEOTIDE SEQUENCE [LARGE SCALE GENOMIC DNA]</scope>
    <source>
        <strain evidence="2 3">CBA1105</strain>
    </source>
</reference>
<feature type="transmembrane region" description="Helical" evidence="1">
    <location>
        <begin position="126"/>
        <end position="144"/>
    </location>
</feature>
<accession>A0A4D6HCA4</accession>
<dbReference type="KEGG" id="hsn:DV733_10395"/>
<dbReference type="STRING" id="1457250.GCA_000755225_00818"/>
<evidence type="ECO:0008006" key="4">
    <source>
        <dbReference type="Google" id="ProtNLM"/>
    </source>
</evidence>
<feature type="transmembrane region" description="Helical" evidence="1">
    <location>
        <begin position="77"/>
        <end position="97"/>
    </location>
</feature>
<dbReference type="AlphaFoldDB" id="A0A4D6HCA4"/>
<feature type="transmembrane region" description="Helical" evidence="1">
    <location>
        <begin position="164"/>
        <end position="183"/>
    </location>
</feature>
<organism evidence="2 3">
    <name type="scientific">Halapricum salinum</name>
    <dbReference type="NCBI Taxonomy" id="1457250"/>
    <lineage>
        <taxon>Archaea</taxon>
        <taxon>Methanobacteriati</taxon>
        <taxon>Methanobacteriota</taxon>
        <taxon>Stenosarchaea group</taxon>
        <taxon>Halobacteria</taxon>
        <taxon>Halobacteriales</taxon>
        <taxon>Haloarculaceae</taxon>
        <taxon>Halapricum</taxon>
    </lineage>
</organism>
<dbReference type="EMBL" id="CP031310">
    <property type="protein sequence ID" value="QCC51623.1"/>
    <property type="molecule type" value="Genomic_DNA"/>
</dbReference>
<keyword evidence="3" id="KW-1185">Reference proteome</keyword>
<sequence>MAVPLKPLLIVLGIVLATTGVFIYRKALFGFGGLLGGAAGALVGIGIGADLLVFVGAIVIGAVVGIYLVLTAYRMAVLAAGAITGLAVGAYAAGASLTSPGTLVDPLVGGGLLAGLLAGWLLRKVIVLVVSAAWGASLVSVGMAPAVEDVTNVREIVDAFVSPWLYGVFVAGIAVQVGIWGYLRFYAGEEEGEPESGFVGRLVGR</sequence>
<evidence type="ECO:0000313" key="2">
    <source>
        <dbReference type="EMBL" id="QCC51623.1"/>
    </source>
</evidence>
<dbReference type="GeneID" id="39848276"/>
<feature type="transmembrane region" description="Helical" evidence="1">
    <location>
        <begin position="103"/>
        <end position="121"/>
    </location>
</feature>
<feature type="transmembrane region" description="Helical" evidence="1">
    <location>
        <begin position="6"/>
        <end position="23"/>
    </location>
</feature>
<dbReference type="RefSeq" id="WP_049994764.1">
    <property type="nucleotide sequence ID" value="NZ_CP031310.1"/>
</dbReference>
<evidence type="ECO:0000313" key="3">
    <source>
        <dbReference type="Proteomes" id="UP000296706"/>
    </source>
</evidence>
<evidence type="ECO:0000256" key="1">
    <source>
        <dbReference type="SAM" id="Phobius"/>
    </source>
</evidence>
<gene>
    <name evidence="2" type="ORF">DV733_10395</name>
</gene>
<name>A0A4D6HCA4_9EURY</name>
<keyword evidence="1" id="KW-0812">Transmembrane</keyword>
<feature type="transmembrane region" description="Helical" evidence="1">
    <location>
        <begin position="51"/>
        <end position="70"/>
    </location>
</feature>